<dbReference type="AlphaFoldDB" id="A0A411YLF5"/>
<sequence length="44" mass="4759">MGHHSTAFTLDIYSHVIPGMQQQAAERIADLVLGPGDEPPEELS</sequence>
<dbReference type="GO" id="GO:0015074">
    <property type="term" value="P:DNA integration"/>
    <property type="evidence" value="ECO:0007669"/>
    <property type="project" value="InterPro"/>
</dbReference>
<gene>
    <name evidence="1" type="ORF">ER308_12110</name>
</gene>
<protein>
    <submittedName>
        <fullName evidence="1">Integrase</fullName>
    </submittedName>
</protein>
<dbReference type="InterPro" id="IPR013762">
    <property type="entry name" value="Integrase-like_cat_sf"/>
</dbReference>
<dbReference type="GO" id="GO:0006310">
    <property type="term" value="P:DNA recombination"/>
    <property type="evidence" value="ECO:0007669"/>
    <property type="project" value="InterPro"/>
</dbReference>
<keyword evidence="2" id="KW-1185">Reference proteome</keyword>
<reference evidence="1 2" key="1">
    <citation type="submission" date="2019-01" db="EMBL/GenBank/DDBJ databases">
        <title>Egibacter rhizosphaerae EGI 80759T.</title>
        <authorList>
            <person name="Chen D.-D."/>
            <person name="Tian Y."/>
            <person name="Jiao J.-Y."/>
            <person name="Zhang X.-T."/>
            <person name="Zhang Y.-G."/>
            <person name="Zhang Y."/>
            <person name="Xiao M."/>
            <person name="Shu W.-S."/>
            <person name="Li W.-J."/>
        </authorList>
    </citation>
    <scope>NUCLEOTIDE SEQUENCE [LARGE SCALE GENOMIC DNA]</scope>
    <source>
        <strain evidence="1 2">EGI 80759</strain>
    </source>
</reference>
<name>A0A411YLF5_9ACTN</name>
<proteinExistence type="predicted"/>
<dbReference type="Gene3D" id="1.10.443.10">
    <property type="entry name" value="Intergrase catalytic core"/>
    <property type="match status" value="1"/>
</dbReference>
<dbReference type="KEGG" id="erz:ER308_12110"/>
<accession>A0A411YLF5</accession>
<evidence type="ECO:0000313" key="1">
    <source>
        <dbReference type="EMBL" id="QBI22013.1"/>
    </source>
</evidence>
<dbReference type="EMBL" id="CP036402">
    <property type="protein sequence ID" value="QBI22013.1"/>
    <property type="molecule type" value="Genomic_DNA"/>
</dbReference>
<organism evidence="1 2">
    <name type="scientific">Egibacter rhizosphaerae</name>
    <dbReference type="NCBI Taxonomy" id="1670831"/>
    <lineage>
        <taxon>Bacteria</taxon>
        <taxon>Bacillati</taxon>
        <taxon>Actinomycetota</taxon>
        <taxon>Nitriliruptoria</taxon>
        <taxon>Egibacterales</taxon>
        <taxon>Egibacteraceae</taxon>
        <taxon>Egibacter</taxon>
    </lineage>
</organism>
<dbReference type="Proteomes" id="UP000291469">
    <property type="component" value="Chromosome"/>
</dbReference>
<dbReference type="GO" id="GO:0003677">
    <property type="term" value="F:DNA binding"/>
    <property type="evidence" value="ECO:0007669"/>
    <property type="project" value="InterPro"/>
</dbReference>
<evidence type="ECO:0000313" key="2">
    <source>
        <dbReference type="Proteomes" id="UP000291469"/>
    </source>
</evidence>
<dbReference type="OrthoDB" id="9805859at2"/>